<reference evidence="8" key="1">
    <citation type="journal article" date="2006" name="Science">
        <title>Ancient noncoding elements conserved in the human genome.</title>
        <authorList>
            <person name="Venkatesh B."/>
            <person name="Kirkness E.F."/>
            <person name="Loh Y.H."/>
            <person name="Halpern A.L."/>
            <person name="Lee A.P."/>
            <person name="Johnson J."/>
            <person name="Dandona N."/>
            <person name="Viswanathan L.D."/>
            <person name="Tay A."/>
            <person name="Venter J.C."/>
            <person name="Strausberg R.L."/>
            <person name="Brenner S."/>
        </authorList>
    </citation>
    <scope>NUCLEOTIDE SEQUENCE [LARGE SCALE GENOMIC DNA]</scope>
</reference>
<dbReference type="Gene3D" id="3.40.50.1820">
    <property type="entry name" value="alpha/beta hydrolase"/>
    <property type="match status" value="1"/>
</dbReference>
<comment type="subcellular location">
    <subcellularLocation>
        <location evidence="1">Cytoplasm</location>
    </subcellularLocation>
</comment>
<dbReference type="GO" id="GO:0005737">
    <property type="term" value="C:cytoplasm"/>
    <property type="evidence" value="ECO:0007669"/>
    <property type="project" value="UniProtKB-SubCell"/>
</dbReference>
<reference evidence="7" key="5">
    <citation type="submission" date="2025-09" db="UniProtKB">
        <authorList>
            <consortium name="Ensembl"/>
        </authorList>
    </citation>
    <scope>IDENTIFICATION</scope>
</reference>
<evidence type="ECO:0000256" key="1">
    <source>
        <dbReference type="ARBA" id="ARBA00004496"/>
    </source>
</evidence>
<dbReference type="Pfam" id="PF12697">
    <property type="entry name" value="Abhydrolase_6"/>
    <property type="match status" value="1"/>
</dbReference>
<dbReference type="PANTHER" id="PTHR46197">
    <property type="entry name" value="PROTEIN ABHD14B-LIKE"/>
    <property type="match status" value="1"/>
</dbReference>
<sequence length="335" mass="37152">MAALTSASAPTTPPAHVTWPANRSQASGDVADSCSMCVEAVTTEQVQTLSLGHCPPLPPLLPHRFIPLPGKNMHTLWFHRNKVVAALFVLGIILLMCLLPSSPKQKTQYLGHTDKLMMVNPRQLITNLTVRLDQYKGSLVFYRETLAPEKDWKTTQPRLEVLLLHGQAFSSKTWEDLGTLSLLASRGYRAVALDLPGFGNTPHMEIGKNDQNRADFLLAFLNALGLKAPVLISPSMSGGYSIPFLMLQNQRVKGFIPIAPVRTKDYSSEQYKKIQTPTLIVFGQLDMGLGKESLKNLMQLPQNTIIEIQAAGHACYLDEPKQFHKVLLEFLTDLE</sequence>
<dbReference type="InterPro" id="IPR029058">
    <property type="entry name" value="AB_hydrolase_fold"/>
</dbReference>
<feature type="transmembrane region" description="Helical" evidence="5">
    <location>
        <begin position="83"/>
        <end position="101"/>
    </location>
</feature>
<organism evidence="7 8">
    <name type="scientific">Callorhinchus milii</name>
    <name type="common">Ghost shark</name>
    <dbReference type="NCBI Taxonomy" id="7868"/>
    <lineage>
        <taxon>Eukaryota</taxon>
        <taxon>Metazoa</taxon>
        <taxon>Chordata</taxon>
        <taxon>Craniata</taxon>
        <taxon>Vertebrata</taxon>
        <taxon>Chondrichthyes</taxon>
        <taxon>Holocephali</taxon>
        <taxon>Chimaeriformes</taxon>
        <taxon>Callorhinchidae</taxon>
        <taxon>Callorhinchus</taxon>
    </lineage>
</organism>
<evidence type="ECO:0000256" key="2">
    <source>
        <dbReference type="ARBA" id="ARBA00022490"/>
    </source>
</evidence>
<dbReference type="InterPro" id="IPR000073">
    <property type="entry name" value="AB_hydrolase_1"/>
</dbReference>
<evidence type="ECO:0000256" key="3">
    <source>
        <dbReference type="ARBA" id="ARBA00037942"/>
    </source>
</evidence>
<evidence type="ECO:0000259" key="6">
    <source>
        <dbReference type="Pfam" id="PF12697"/>
    </source>
</evidence>
<proteinExistence type="inferred from homology"/>
<keyword evidence="5" id="KW-0472">Membrane</keyword>
<reference evidence="7" key="4">
    <citation type="submission" date="2025-08" db="UniProtKB">
        <authorList>
            <consortium name="Ensembl"/>
        </authorList>
    </citation>
    <scope>IDENTIFICATION</scope>
</reference>
<evidence type="ECO:0000256" key="5">
    <source>
        <dbReference type="SAM" id="Phobius"/>
    </source>
</evidence>
<dbReference type="Proteomes" id="UP000314986">
    <property type="component" value="Unassembled WGS sequence"/>
</dbReference>
<keyword evidence="2" id="KW-0963">Cytoplasm</keyword>
<protein>
    <submittedName>
        <fullName evidence="7">Abhydrolase domain containing 14A</fullName>
    </submittedName>
</protein>
<dbReference type="InParanoid" id="A0A4W3GBZ6"/>
<keyword evidence="8" id="KW-1185">Reference proteome</keyword>
<dbReference type="PANTHER" id="PTHR46197:SF1">
    <property type="entry name" value="PROTEIN ABHD14A"/>
    <property type="match status" value="1"/>
</dbReference>
<keyword evidence="5" id="KW-0812">Transmembrane</keyword>
<feature type="region of interest" description="Disordered" evidence="4">
    <location>
        <begin position="1"/>
        <end position="22"/>
    </location>
</feature>
<dbReference type="STRING" id="7868.ENSCMIP00000000786"/>
<dbReference type="AlphaFoldDB" id="A0A4W3GBZ6"/>
<reference evidence="8" key="3">
    <citation type="journal article" date="2014" name="Nature">
        <title>Elephant shark genome provides unique insights into gnathostome evolution.</title>
        <authorList>
            <consortium name="International Elephant Shark Genome Sequencing Consortium"/>
            <person name="Venkatesh B."/>
            <person name="Lee A.P."/>
            <person name="Ravi V."/>
            <person name="Maurya A.K."/>
            <person name="Lian M.M."/>
            <person name="Swann J.B."/>
            <person name="Ohta Y."/>
            <person name="Flajnik M.F."/>
            <person name="Sutoh Y."/>
            <person name="Kasahara M."/>
            <person name="Hoon S."/>
            <person name="Gangu V."/>
            <person name="Roy S.W."/>
            <person name="Irimia M."/>
            <person name="Korzh V."/>
            <person name="Kondrychyn I."/>
            <person name="Lim Z.W."/>
            <person name="Tay B.H."/>
            <person name="Tohari S."/>
            <person name="Kong K.W."/>
            <person name="Ho S."/>
            <person name="Lorente-Galdos B."/>
            <person name="Quilez J."/>
            <person name="Marques-Bonet T."/>
            <person name="Raney B.J."/>
            <person name="Ingham P.W."/>
            <person name="Tay A."/>
            <person name="Hillier L.W."/>
            <person name="Minx P."/>
            <person name="Boehm T."/>
            <person name="Wilson R.K."/>
            <person name="Brenner S."/>
            <person name="Warren W.C."/>
        </authorList>
    </citation>
    <scope>NUCLEOTIDE SEQUENCE [LARGE SCALE GENOMIC DNA]</scope>
</reference>
<feature type="compositionally biased region" description="Low complexity" evidence="4">
    <location>
        <begin position="1"/>
        <end position="10"/>
    </location>
</feature>
<keyword evidence="5" id="KW-1133">Transmembrane helix</keyword>
<dbReference type="Ensembl" id="ENSCMIT00000000835.1">
    <property type="protein sequence ID" value="ENSCMIP00000000786.1"/>
    <property type="gene ID" value="ENSCMIG00000000546.1"/>
</dbReference>
<evidence type="ECO:0000256" key="4">
    <source>
        <dbReference type="SAM" id="MobiDB-lite"/>
    </source>
</evidence>
<feature type="domain" description="AB hydrolase-1" evidence="6">
    <location>
        <begin position="161"/>
        <end position="240"/>
    </location>
</feature>
<dbReference type="GeneTree" id="ENSGT00940000161296"/>
<accession>A0A4W3GBZ6</accession>
<evidence type="ECO:0000313" key="7">
    <source>
        <dbReference type="Ensembl" id="ENSCMIP00000000786.1"/>
    </source>
</evidence>
<name>A0A4W3GBZ6_CALMI</name>
<comment type="similarity">
    <text evidence="3">Belongs to the AB hydrolase superfamily. ABHD14 family.</text>
</comment>
<gene>
    <name evidence="7" type="primary">abhd14a</name>
</gene>
<evidence type="ECO:0000313" key="8">
    <source>
        <dbReference type="Proteomes" id="UP000314986"/>
    </source>
</evidence>
<dbReference type="SUPFAM" id="SSF53474">
    <property type="entry name" value="alpha/beta-Hydrolases"/>
    <property type="match status" value="1"/>
</dbReference>
<reference evidence="8" key="2">
    <citation type="journal article" date="2007" name="PLoS Biol.">
        <title>Survey sequencing and comparative analysis of the elephant shark (Callorhinchus milii) genome.</title>
        <authorList>
            <person name="Venkatesh B."/>
            <person name="Kirkness E.F."/>
            <person name="Loh Y.H."/>
            <person name="Halpern A.L."/>
            <person name="Lee A.P."/>
            <person name="Johnson J."/>
            <person name="Dandona N."/>
            <person name="Viswanathan L.D."/>
            <person name="Tay A."/>
            <person name="Venter J.C."/>
            <person name="Strausberg R.L."/>
            <person name="Brenner S."/>
        </authorList>
    </citation>
    <scope>NUCLEOTIDE SEQUENCE [LARGE SCALE GENOMIC DNA]</scope>
</reference>
<dbReference type="FunFam" id="3.40.50.1820:FF:000077">
    <property type="entry name" value="Abhydrolase domain containing 14B"/>
    <property type="match status" value="1"/>
</dbReference>